<keyword evidence="1 2" id="KW-0812">Transmembrane</keyword>
<proteinExistence type="predicted"/>
<evidence type="ECO:0000313" key="3">
    <source>
        <dbReference type="Proteomes" id="UP000001396"/>
    </source>
</evidence>
<keyword evidence="1" id="KW-1133">Transmembrane helix</keyword>
<dbReference type="PANTHER" id="PTHR38736:SF1">
    <property type="entry name" value="TRANSMEMBRANE PROTEIN"/>
    <property type="match status" value="1"/>
</dbReference>
<keyword evidence="1" id="KW-0472">Membrane</keyword>
<keyword evidence="3" id="KW-1185">Reference proteome</keyword>
<comment type="caution">
    <text evidence="2">The sequence shown here is derived from an EMBL/GenBank/DDBJ whole genome shotgun (WGS) entry which is preliminary data.</text>
</comment>
<dbReference type="PROSITE" id="PS51257">
    <property type="entry name" value="PROKAR_LIPOPROTEIN"/>
    <property type="match status" value="1"/>
</dbReference>
<dbReference type="EMBL" id="ADBJ01000042">
    <property type="protein sequence ID" value="EFA77614.1"/>
    <property type="molecule type" value="Genomic_DNA"/>
</dbReference>
<dbReference type="FunCoup" id="D3BM13">
    <property type="interactions" value="169"/>
</dbReference>
<evidence type="ECO:0000313" key="2">
    <source>
        <dbReference type="EMBL" id="EFA77614.1"/>
    </source>
</evidence>
<feature type="transmembrane region" description="Helical" evidence="1">
    <location>
        <begin position="85"/>
        <end position="112"/>
    </location>
</feature>
<dbReference type="InParanoid" id="D3BM13"/>
<dbReference type="Proteomes" id="UP000001396">
    <property type="component" value="Unassembled WGS sequence"/>
</dbReference>
<sequence>MKLKIGIFLSLTVLAACIVGFALPWYDIRVDHVFGDDQNKATFKWQNYVCEDTGDSDSKTTIKYTENGSCLPIITLNKLSEVAKIMNTCLSFLTIGAALALGTALLQLVIFLSPKLCRSCVWKLLCIGCSIASIVTLFISFFTIFGLPKAFDDDSNGINICQDRWCDKIYGSDDDTKWMPGGGWFATLVACFLALCSGIFTLASHR</sequence>
<dbReference type="GeneID" id="31367688"/>
<protein>
    <submittedName>
        <fullName evidence="2">Transmembrane protein</fullName>
    </submittedName>
</protein>
<dbReference type="OMA" id="VWKLLCI"/>
<dbReference type="AlphaFoldDB" id="D3BM13"/>
<dbReference type="PANTHER" id="PTHR38736">
    <property type="entry name" value="TRANSMEMBRANE PROTEIN-RELATED"/>
    <property type="match status" value="1"/>
</dbReference>
<evidence type="ECO:0000256" key="1">
    <source>
        <dbReference type="SAM" id="Phobius"/>
    </source>
</evidence>
<dbReference type="RefSeq" id="XP_020429742.1">
    <property type="nucleotide sequence ID" value="XM_020582961.1"/>
</dbReference>
<name>D3BM13_HETP5</name>
<accession>D3BM13</accession>
<reference evidence="2 3" key="1">
    <citation type="journal article" date="2011" name="Genome Res.">
        <title>Phylogeny-wide analysis of social amoeba genomes highlights ancient origins for complex intercellular communication.</title>
        <authorList>
            <person name="Heidel A.J."/>
            <person name="Lawal H.M."/>
            <person name="Felder M."/>
            <person name="Schilde C."/>
            <person name="Helps N.R."/>
            <person name="Tunggal B."/>
            <person name="Rivero F."/>
            <person name="John U."/>
            <person name="Schleicher M."/>
            <person name="Eichinger L."/>
            <person name="Platzer M."/>
            <person name="Noegel A.A."/>
            <person name="Schaap P."/>
            <person name="Gloeckner G."/>
        </authorList>
    </citation>
    <scope>NUCLEOTIDE SEQUENCE [LARGE SCALE GENOMIC DNA]</scope>
    <source>
        <strain evidence="3">ATCC 26659 / Pp 5 / PN500</strain>
    </source>
</reference>
<feature type="transmembrane region" description="Helical" evidence="1">
    <location>
        <begin position="183"/>
        <end position="203"/>
    </location>
</feature>
<gene>
    <name evidence="2" type="ORF">PPL_12221</name>
</gene>
<feature type="transmembrane region" description="Helical" evidence="1">
    <location>
        <begin position="124"/>
        <end position="147"/>
    </location>
</feature>
<feature type="transmembrane region" description="Helical" evidence="1">
    <location>
        <begin position="7"/>
        <end position="26"/>
    </location>
</feature>
<organism evidence="2 3">
    <name type="scientific">Heterostelium pallidum (strain ATCC 26659 / Pp 5 / PN500)</name>
    <name type="common">Cellular slime mold</name>
    <name type="synonym">Polysphondylium pallidum</name>
    <dbReference type="NCBI Taxonomy" id="670386"/>
    <lineage>
        <taxon>Eukaryota</taxon>
        <taxon>Amoebozoa</taxon>
        <taxon>Evosea</taxon>
        <taxon>Eumycetozoa</taxon>
        <taxon>Dictyostelia</taxon>
        <taxon>Acytosteliales</taxon>
        <taxon>Acytosteliaceae</taxon>
        <taxon>Heterostelium</taxon>
    </lineage>
</organism>